<name>A0A3S3R9J6_9MAGN</name>
<organism evidence="1 2">
    <name type="scientific">Cinnamomum micranthum f. kanehirae</name>
    <dbReference type="NCBI Taxonomy" id="337451"/>
    <lineage>
        <taxon>Eukaryota</taxon>
        <taxon>Viridiplantae</taxon>
        <taxon>Streptophyta</taxon>
        <taxon>Embryophyta</taxon>
        <taxon>Tracheophyta</taxon>
        <taxon>Spermatophyta</taxon>
        <taxon>Magnoliopsida</taxon>
        <taxon>Magnoliidae</taxon>
        <taxon>Laurales</taxon>
        <taxon>Lauraceae</taxon>
        <taxon>Cinnamomum</taxon>
    </lineage>
</organism>
<comment type="caution">
    <text evidence="1">The sequence shown here is derived from an EMBL/GenBank/DDBJ whole genome shotgun (WGS) entry which is preliminary data.</text>
</comment>
<dbReference type="EMBL" id="QPKB01000012">
    <property type="protein sequence ID" value="RWR96509.1"/>
    <property type="molecule type" value="Genomic_DNA"/>
</dbReference>
<dbReference type="Proteomes" id="UP000283530">
    <property type="component" value="Unassembled WGS sequence"/>
</dbReference>
<dbReference type="AlphaFoldDB" id="A0A3S3R9J6"/>
<reference evidence="1 2" key="1">
    <citation type="journal article" date="2019" name="Nat. Plants">
        <title>Stout camphor tree genome fills gaps in understanding of flowering plant genome evolution.</title>
        <authorList>
            <person name="Chaw S.M."/>
            <person name="Liu Y.C."/>
            <person name="Wu Y.W."/>
            <person name="Wang H.Y."/>
            <person name="Lin C.I."/>
            <person name="Wu C.S."/>
            <person name="Ke H.M."/>
            <person name="Chang L.Y."/>
            <person name="Hsu C.Y."/>
            <person name="Yang H.T."/>
            <person name="Sudianto E."/>
            <person name="Hsu M.H."/>
            <person name="Wu K.P."/>
            <person name="Wang L.N."/>
            <person name="Leebens-Mack J.H."/>
            <person name="Tsai I.J."/>
        </authorList>
    </citation>
    <scope>NUCLEOTIDE SEQUENCE [LARGE SCALE GENOMIC DNA]</scope>
    <source>
        <strain evidence="2">cv. Chaw 1501</strain>
        <tissue evidence="1">Young leaves</tissue>
    </source>
</reference>
<accession>A0A3S3R9J6</accession>
<protein>
    <submittedName>
        <fullName evidence="1">Uncharacterized protein</fullName>
    </submittedName>
</protein>
<sequence length="80" mass="8984">MAIIEEGRKSGEMDFGENPVYRSERILIKTCIAISSIGVTCGVVCMESGKVEEEEEKEEKLALTEIDDLKPYEARTLRES</sequence>
<keyword evidence="2" id="KW-1185">Reference proteome</keyword>
<evidence type="ECO:0000313" key="1">
    <source>
        <dbReference type="EMBL" id="RWR96509.1"/>
    </source>
</evidence>
<evidence type="ECO:0000313" key="2">
    <source>
        <dbReference type="Proteomes" id="UP000283530"/>
    </source>
</evidence>
<gene>
    <name evidence="1" type="ORF">CKAN_02590000</name>
</gene>
<proteinExistence type="predicted"/>